<keyword evidence="5" id="KW-1185">Reference proteome</keyword>
<dbReference type="SUPFAM" id="SSF48264">
    <property type="entry name" value="Cytochrome P450"/>
    <property type="match status" value="1"/>
</dbReference>
<dbReference type="GO" id="GO:0004497">
    <property type="term" value="F:monooxygenase activity"/>
    <property type="evidence" value="ECO:0007669"/>
    <property type="project" value="UniProtKB-KW"/>
</dbReference>
<dbReference type="STRING" id="33097.A0A150GY46"/>
<dbReference type="Proteomes" id="UP000075714">
    <property type="component" value="Unassembled WGS sequence"/>
</dbReference>
<dbReference type="GO" id="GO:0020037">
    <property type="term" value="F:heme binding"/>
    <property type="evidence" value="ECO:0007669"/>
    <property type="project" value="InterPro"/>
</dbReference>
<proteinExistence type="inferred from homology"/>
<dbReference type="PROSITE" id="PS00086">
    <property type="entry name" value="CYTOCHROME_P450"/>
    <property type="match status" value="1"/>
</dbReference>
<dbReference type="GO" id="GO:0005506">
    <property type="term" value="F:iron ion binding"/>
    <property type="evidence" value="ECO:0007669"/>
    <property type="project" value="InterPro"/>
</dbReference>
<evidence type="ECO:0000256" key="1">
    <source>
        <dbReference type="PIRSR" id="PIRSR602401-1"/>
    </source>
</evidence>
<dbReference type="InterPro" id="IPR002401">
    <property type="entry name" value="Cyt_P450_E_grp-I"/>
</dbReference>
<comment type="similarity">
    <text evidence="2">Belongs to the cytochrome P450 family.</text>
</comment>
<gene>
    <name evidence="4" type="ORF">GPECTOR_4g739</name>
</gene>
<accession>A0A150GY46</accession>
<dbReference type="EMBL" id="LSYV01000005">
    <property type="protein sequence ID" value="KXZ54673.1"/>
    <property type="molecule type" value="Genomic_DNA"/>
</dbReference>
<dbReference type="PRINTS" id="PR00463">
    <property type="entry name" value="EP450I"/>
</dbReference>
<evidence type="ECO:0000256" key="2">
    <source>
        <dbReference type="RuleBase" id="RU000461"/>
    </source>
</evidence>
<feature type="compositionally biased region" description="Low complexity" evidence="3">
    <location>
        <begin position="280"/>
        <end position="289"/>
    </location>
</feature>
<protein>
    <recommendedName>
        <fullName evidence="6">Cytochrome P450</fullName>
    </recommendedName>
</protein>
<evidence type="ECO:0000313" key="5">
    <source>
        <dbReference type="Proteomes" id="UP000075714"/>
    </source>
</evidence>
<dbReference type="PANTHER" id="PTHR24301">
    <property type="entry name" value="THROMBOXANE-A SYNTHASE"/>
    <property type="match status" value="1"/>
</dbReference>
<feature type="binding site" description="axial binding residue" evidence="1">
    <location>
        <position position="498"/>
    </location>
    <ligand>
        <name>heme</name>
        <dbReference type="ChEBI" id="CHEBI:30413"/>
    </ligand>
    <ligandPart>
        <name>Fe</name>
        <dbReference type="ChEBI" id="CHEBI:18248"/>
    </ligandPart>
</feature>
<dbReference type="Pfam" id="PF00067">
    <property type="entry name" value="p450"/>
    <property type="match status" value="2"/>
</dbReference>
<evidence type="ECO:0000256" key="3">
    <source>
        <dbReference type="SAM" id="MobiDB-lite"/>
    </source>
</evidence>
<feature type="region of interest" description="Disordered" evidence="3">
    <location>
        <begin position="157"/>
        <end position="189"/>
    </location>
</feature>
<keyword evidence="2" id="KW-0503">Monooxygenase</keyword>
<dbReference type="InterPro" id="IPR017972">
    <property type="entry name" value="Cyt_P450_CS"/>
</dbReference>
<dbReference type="PRINTS" id="PR00385">
    <property type="entry name" value="P450"/>
</dbReference>
<dbReference type="GO" id="GO:0016705">
    <property type="term" value="F:oxidoreductase activity, acting on paired donors, with incorporation or reduction of molecular oxygen"/>
    <property type="evidence" value="ECO:0007669"/>
    <property type="project" value="InterPro"/>
</dbReference>
<comment type="caution">
    <text evidence="4">The sequence shown here is derived from an EMBL/GenBank/DDBJ whole genome shotgun (WGS) entry which is preliminary data.</text>
</comment>
<evidence type="ECO:0008006" key="6">
    <source>
        <dbReference type="Google" id="ProtNLM"/>
    </source>
</evidence>
<comment type="cofactor">
    <cofactor evidence="1">
        <name>heme</name>
        <dbReference type="ChEBI" id="CHEBI:30413"/>
    </cofactor>
</comment>
<keyword evidence="1 2" id="KW-0479">Metal-binding</keyword>
<sequence length="552" mass="59372">MRLGSPTFFRQCRAKYGPVFKVAFGRTWMVVVAEPDLLRQVGTKLLNHSFFRGLMRGELQELDEWGLVSAKDDFWRLVRSAWQPAFSSASLAGYLPRMTACAEHLAGRMEDRARDAAADGAEDQPWRVDIWRELGAMTLQVVGSTAYGVDFQAMEGAPPPLQGPVREEEEPQERTSGAAAAAAGSGGGSGSYGRVLVEACRDAFKYSSVVYGSKYSRVSMLLPELRPLVRGAAHALPDRPFAKLLQARRNLRNTCVDLIASWRSGGGGGGGGGGRPHHINGATANGAAPPPVVEAEAVGQSGSGAGADTAFEGAKPPAVEAGSFLGLMLSARDKATGQGLNDRQVAAQVQTFILAGYETTANALAFTVYCLGVNPEVEARLLAEVDEVVGPDRLPTAADLPRLVYTEAVFNEAMRLYPPAHATNRHVEGGPIQVGGYTVPPGIPVFMSIFSSHHNPDVWPRVNDFIPERFLPESPLHPQVAARVPGAHAPFGYGSRMCIGWKFAVQEAKIALATLYRRLRFELEPGQVPLRTAVGITLSPRDGVWVRPVLRV</sequence>
<keyword evidence="2" id="KW-0560">Oxidoreductase</keyword>
<feature type="region of interest" description="Disordered" evidence="3">
    <location>
        <begin position="267"/>
        <end position="289"/>
    </location>
</feature>
<name>A0A150GY46_GONPE</name>
<dbReference type="InterPro" id="IPR036396">
    <property type="entry name" value="Cyt_P450_sf"/>
</dbReference>
<organism evidence="4 5">
    <name type="scientific">Gonium pectorale</name>
    <name type="common">Green alga</name>
    <dbReference type="NCBI Taxonomy" id="33097"/>
    <lineage>
        <taxon>Eukaryota</taxon>
        <taxon>Viridiplantae</taxon>
        <taxon>Chlorophyta</taxon>
        <taxon>core chlorophytes</taxon>
        <taxon>Chlorophyceae</taxon>
        <taxon>CS clade</taxon>
        <taxon>Chlamydomonadales</taxon>
        <taxon>Volvocaceae</taxon>
        <taxon>Gonium</taxon>
    </lineage>
</organism>
<reference evidence="5" key="1">
    <citation type="journal article" date="2016" name="Nat. Commun.">
        <title>The Gonium pectorale genome demonstrates co-option of cell cycle regulation during the evolution of multicellularity.</title>
        <authorList>
            <person name="Hanschen E.R."/>
            <person name="Marriage T.N."/>
            <person name="Ferris P.J."/>
            <person name="Hamaji T."/>
            <person name="Toyoda A."/>
            <person name="Fujiyama A."/>
            <person name="Neme R."/>
            <person name="Noguchi H."/>
            <person name="Minakuchi Y."/>
            <person name="Suzuki M."/>
            <person name="Kawai-Toyooka H."/>
            <person name="Smith D.R."/>
            <person name="Sparks H."/>
            <person name="Anderson J."/>
            <person name="Bakaric R."/>
            <person name="Luria V."/>
            <person name="Karger A."/>
            <person name="Kirschner M.W."/>
            <person name="Durand P.M."/>
            <person name="Michod R.E."/>
            <person name="Nozaki H."/>
            <person name="Olson B.J."/>
        </authorList>
    </citation>
    <scope>NUCLEOTIDE SEQUENCE [LARGE SCALE GENOMIC DNA]</scope>
    <source>
        <strain evidence="5">NIES-2863</strain>
    </source>
</reference>
<keyword evidence="1 2" id="KW-0408">Iron</keyword>
<dbReference type="PANTHER" id="PTHR24301:SF2">
    <property type="entry name" value="THROMBOXANE-A SYNTHASE"/>
    <property type="match status" value="1"/>
</dbReference>
<dbReference type="InterPro" id="IPR001128">
    <property type="entry name" value="Cyt_P450"/>
</dbReference>
<keyword evidence="1 2" id="KW-0349">Heme</keyword>
<dbReference type="OrthoDB" id="507451at2759"/>
<dbReference type="AlphaFoldDB" id="A0A150GY46"/>
<evidence type="ECO:0000313" key="4">
    <source>
        <dbReference type="EMBL" id="KXZ54673.1"/>
    </source>
</evidence>
<dbReference type="Gene3D" id="1.10.630.10">
    <property type="entry name" value="Cytochrome P450"/>
    <property type="match status" value="1"/>
</dbReference>